<dbReference type="PROSITE" id="PS51257">
    <property type="entry name" value="PROKAR_LIPOPROTEIN"/>
    <property type="match status" value="1"/>
</dbReference>
<keyword evidence="3" id="KW-1185">Reference proteome</keyword>
<proteinExistence type="predicted"/>
<evidence type="ECO:0000256" key="1">
    <source>
        <dbReference type="SAM" id="SignalP"/>
    </source>
</evidence>
<feature type="chain" id="PRO_5040934558" description="Lipoprotein" evidence="1">
    <location>
        <begin position="21"/>
        <end position="85"/>
    </location>
</feature>
<sequence>MTITRNLLASALLVSACATVTDQTVSSVVVNGDSYEVRTRMIEGPGGSYETSSARVNNQYFLCRRNSPGDCEAAVRRGLERLPFE</sequence>
<evidence type="ECO:0008006" key="4">
    <source>
        <dbReference type="Google" id="ProtNLM"/>
    </source>
</evidence>
<dbReference type="Proteomes" id="UP001138661">
    <property type="component" value="Unassembled WGS sequence"/>
</dbReference>
<comment type="caution">
    <text evidence="2">The sequence shown here is derived from an EMBL/GenBank/DDBJ whole genome shotgun (WGS) entry which is preliminary data.</text>
</comment>
<dbReference type="RefSeq" id="WP_219506916.1">
    <property type="nucleotide sequence ID" value="NZ_JAHXDN010000007.1"/>
</dbReference>
<dbReference type="AlphaFoldDB" id="A0A9X1FYC6"/>
<feature type="signal peptide" evidence="1">
    <location>
        <begin position="1"/>
        <end position="20"/>
    </location>
</feature>
<name>A0A9X1FYC6_9RHOB</name>
<reference evidence="2" key="1">
    <citation type="submission" date="2021-07" db="EMBL/GenBank/DDBJ databases">
        <title>Roseobacter insulae sp. nov., isolated from a tidal flat.</title>
        <authorList>
            <person name="Park S."/>
            <person name="Yoon J.-H."/>
        </authorList>
    </citation>
    <scope>NUCLEOTIDE SEQUENCE</scope>
    <source>
        <strain evidence="2">YSTF-M11</strain>
    </source>
</reference>
<accession>A0A9X1FYC6</accession>
<organism evidence="2 3">
    <name type="scientific">Roseobacter insulae</name>
    <dbReference type="NCBI Taxonomy" id="2859783"/>
    <lineage>
        <taxon>Bacteria</taxon>
        <taxon>Pseudomonadati</taxon>
        <taxon>Pseudomonadota</taxon>
        <taxon>Alphaproteobacteria</taxon>
        <taxon>Rhodobacterales</taxon>
        <taxon>Roseobacteraceae</taxon>
        <taxon>Roseobacter</taxon>
    </lineage>
</organism>
<dbReference type="EMBL" id="JAHXDN010000007">
    <property type="protein sequence ID" value="MBW4710405.1"/>
    <property type="molecule type" value="Genomic_DNA"/>
</dbReference>
<evidence type="ECO:0000313" key="3">
    <source>
        <dbReference type="Proteomes" id="UP001138661"/>
    </source>
</evidence>
<evidence type="ECO:0000313" key="2">
    <source>
        <dbReference type="EMBL" id="MBW4710405.1"/>
    </source>
</evidence>
<gene>
    <name evidence="2" type="ORF">KX928_21655</name>
</gene>
<protein>
    <recommendedName>
        <fullName evidence="4">Lipoprotein</fullName>
    </recommendedName>
</protein>
<keyword evidence="1" id="KW-0732">Signal</keyword>